<protein>
    <submittedName>
        <fullName evidence="1">Uncharacterized protein</fullName>
    </submittedName>
</protein>
<feature type="non-terminal residue" evidence="1">
    <location>
        <position position="1"/>
    </location>
</feature>
<name>A0A812NNL2_SYMPI</name>
<reference evidence="1" key="1">
    <citation type="submission" date="2021-02" db="EMBL/GenBank/DDBJ databases">
        <authorList>
            <person name="Dougan E. K."/>
            <person name="Rhodes N."/>
            <person name="Thang M."/>
            <person name="Chan C."/>
        </authorList>
    </citation>
    <scope>NUCLEOTIDE SEQUENCE</scope>
</reference>
<dbReference type="Proteomes" id="UP000649617">
    <property type="component" value="Unassembled WGS sequence"/>
</dbReference>
<feature type="non-terminal residue" evidence="1">
    <location>
        <position position="148"/>
    </location>
</feature>
<gene>
    <name evidence="1" type="ORF">SPIL2461_LOCUS6936</name>
</gene>
<dbReference type="EMBL" id="CAJNIZ010010813">
    <property type="protein sequence ID" value="CAE7306599.1"/>
    <property type="molecule type" value="Genomic_DNA"/>
</dbReference>
<keyword evidence="2" id="KW-1185">Reference proteome</keyword>
<accession>A0A812NNL2</accession>
<evidence type="ECO:0000313" key="1">
    <source>
        <dbReference type="EMBL" id="CAE7306599.1"/>
    </source>
</evidence>
<sequence length="148" mass="16460">PDPASAADFFGLPHMPGPFEMDPKEAVVIGDASDPQVKQAKEKVLSLQNKAEDALQAIQKDPQATIGIWNLVLGVSKGFRATNIINDIMDDKTAAATQRWQRLMIQAKYQWEDDVPFPVTKRGVQKPRGDKRNERIITSLKNYISGSK</sequence>
<evidence type="ECO:0000313" key="2">
    <source>
        <dbReference type="Proteomes" id="UP000649617"/>
    </source>
</evidence>
<proteinExistence type="predicted"/>
<organism evidence="1 2">
    <name type="scientific">Symbiodinium pilosum</name>
    <name type="common">Dinoflagellate</name>
    <dbReference type="NCBI Taxonomy" id="2952"/>
    <lineage>
        <taxon>Eukaryota</taxon>
        <taxon>Sar</taxon>
        <taxon>Alveolata</taxon>
        <taxon>Dinophyceae</taxon>
        <taxon>Suessiales</taxon>
        <taxon>Symbiodiniaceae</taxon>
        <taxon>Symbiodinium</taxon>
    </lineage>
</organism>
<comment type="caution">
    <text evidence="1">The sequence shown here is derived from an EMBL/GenBank/DDBJ whole genome shotgun (WGS) entry which is preliminary data.</text>
</comment>
<dbReference type="AlphaFoldDB" id="A0A812NNL2"/>
<dbReference type="OrthoDB" id="438732at2759"/>